<name>A0A8H7RBQ1_9FUNG</name>
<dbReference type="Proteomes" id="UP000603453">
    <property type="component" value="Unassembled WGS sequence"/>
</dbReference>
<protein>
    <submittedName>
        <fullName evidence="1">Uncharacterized protein</fullName>
    </submittedName>
</protein>
<comment type="caution">
    <text evidence="1">The sequence shown here is derived from an EMBL/GenBank/DDBJ whole genome shotgun (WGS) entry which is preliminary data.</text>
</comment>
<evidence type="ECO:0000313" key="1">
    <source>
        <dbReference type="EMBL" id="KAG2207768.1"/>
    </source>
</evidence>
<dbReference type="AlphaFoldDB" id="A0A8H7RBQ1"/>
<gene>
    <name evidence="1" type="ORF">INT47_011888</name>
</gene>
<reference evidence="1" key="1">
    <citation type="submission" date="2020-12" db="EMBL/GenBank/DDBJ databases">
        <title>Metabolic potential, ecology and presence of endohyphal bacteria is reflected in genomic diversity of Mucoromycotina.</title>
        <authorList>
            <person name="Muszewska A."/>
            <person name="Okrasinska A."/>
            <person name="Steczkiewicz K."/>
            <person name="Drgas O."/>
            <person name="Orlowska M."/>
            <person name="Perlinska-Lenart U."/>
            <person name="Aleksandrzak-Piekarczyk T."/>
            <person name="Szatraj K."/>
            <person name="Zielenkiewicz U."/>
            <person name="Pilsyk S."/>
            <person name="Malc E."/>
            <person name="Mieczkowski P."/>
            <person name="Kruszewska J.S."/>
            <person name="Biernat P."/>
            <person name="Pawlowska J."/>
        </authorList>
    </citation>
    <scope>NUCLEOTIDE SEQUENCE</scope>
    <source>
        <strain evidence="1">WA0000017839</strain>
    </source>
</reference>
<dbReference type="Gene3D" id="3.80.10.10">
    <property type="entry name" value="Ribonuclease Inhibitor"/>
    <property type="match status" value="1"/>
</dbReference>
<keyword evidence="2" id="KW-1185">Reference proteome</keyword>
<dbReference type="OrthoDB" id="2247793at2759"/>
<sequence>MAENYLYKQLDFCNINNFNKALDLFAIKPKFGNHVESLTIQSCEIDIVSMFLLPKQFPNTKHLYWWEDVREEEERIDNDISIKNLPHPLIYRRELSKWNQLESVDIRTERLPFLTMLLESSLLDNLTSVTICFNPWHLDNYFDRQTLPKLRPIVKSFISNIKNAPSLKLLAMECAVLDLSDMEELHASVPKLKSLELFCTAISGGATDDWLISTDKKSVLDNNGMAVALNTASTVEKLSIIFYNTMSGIHNIQGDLKDTMRKWLIYIGCKYTDAEIDLKGWANQYLPGINDFHEPIMTTIQRGPNSTTYHAFLYPITKSIMNAIGDRKVELKSLYLYTDVLRSLLTQLDIVKLSGQAKTINRLEINLEGVDVRKGLILESIMSGLSLHFTSLLNLNITCTIFHYALIKLLQGLPSLQILSLDYVYFVNNNVVLVPIVRSKMKKLYLTLSCGGTSTMHEVNRVMDFVLQSCPLLVDFSLSGTMSLSKIKILKLCFFYHEDLKTIKIDIKGVHYYVFSWTEGKQGFQWADYNELADKQDPTNERLHVDIAWRNKDAQLILAKAPVID</sequence>
<dbReference type="EMBL" id="JAEPRD010000023">
    <property type="protein sequence ID" value="KAG2207768.1"/>
    <property type="molecule type" value="Genomic_DNA"/>
</dbReference>
<evidence type="ECO:0000313" key="2">
    <source>
        <dbReference type="Proteomes" id="UP000603453"/>
    </source>
</evidence>
<dbReference type="InterPro" id="IPR032675">
    <property type="entry name" value="LRR_dom_sf"/>
</dbReference>
<proteinExistence type="predicted"/>
<accession>A0A8H7RBQ1</accession>
<organism evidence="1 2">
    <name type="scientific">Mucor saturninus</name>
    <dbReference type="NCBI Taxonomy" id="64648"/>
    <lineage>
        <taxon>Eukaryota</taxon>
        <taxon>Fungi</taxon>
        <taxon>Fungi incertae sedis</taxon>
        <taxon>Mucoromycota</taxon>
        <taxon>Mucoromycotina</taxon>
        <taxon>Mucoromycetes</taxon>
        <taxon>Mucorales</taxon>
        <taxon>Mucorineae</taxon>
        <taxon>Mucoraceae</taxon>
        <taxon>Mucor</taxon>
    </lineage>
</organism>